<dbReference type="EMBL" id="JAINUF010000003">
    <property type="protein sequence ID" value="KAJ8370022.1"/>
    <property type="molecule type" value="Genomic_DNA"/>
</dbReference>
<gene>
    <name evidence="1" type="ORF">SKAU_G00100500</name>
</gene>
<evidence type="ECO:0000313" key="2">
    <source>
        <dbReference type="Proteomes" id="UP001152622"/>
    </source>
</evidence>
<sequence length="82" mass="9190">MGQSYYKHRGLDTQDRITNRQTRLRRIQQAFGSVDPSQNDSGCDETVELRLEARPAVEQCQSGPTVPCSDLARLNGRLPLST</sequence>
<accession>A0A9Q1J6B7</accession>
<dbReference type="AlphaFoldDB" id="A0A9Q1J6B7"/>
<organism evidence="1 2">
    <name type="scientific">Synaphobranchus kaupii</name>
    <name type="common">Kaup's arrowtooth eel</name>
    <dbReference type="NCBI Taxonomy" id="118154"/>
    <lineage>
        <taxon>Eukaryota</taxon>
        <taxon>Metazoa</taxon>
        <taxon>Chordata</taxon>
        <taxon>Craniata</taxon>
        <taxon>Vertebrata</taxon>
        <taxon>Euteleostomi</taxon>
        <taxon>Actinopterygii</taxon>
        <taxon>Neopterygii</taxon>
        <taxon>Teleostei</taxon>
        <taxon>Anguilliformes</taxon>
        <taxon>Synaphobranchidae</taxon>
        <taxon>Synaphobranchus</taxon>
    </lineage>
</organism>
<reference evidence="1" key="1">
    <citation type="journal article" date="2023" name="Science">
        <title>Genome structures resolve the early diversification of teleost fishes.</title>
        <authorList>
            <person name="Parey E."/>
            <person name="Louis A."/>
            <person name="Montfort J."/>
            <person name="Bouchez O."/>
            <person name="Roques C."/>
            <person name="Iampietro C."/>
            <person name="Lluch J."/>
            <person name="Castinel A."/>
            <person name="Donnadieu C."/>
            <person name="Desvignes T."/>
            <person name="Floi Bucao C."/>
            <person name="Jouanno E."/>
            <person name="Wen M."/>
            <person name="Mejri S."/>
            <person name="Dirks R."/>
            <person name="Jansen H."/>
            <person name="Henkel C."/>
            <person name="Chen W.J."/>
            <person name="Zahm M."/>
            <person name="Cabau C."/>
            <person name="Klopp C."/>
            <person name="Thompson A.W."/>
            <person name="Robinson-Rechavi M."/>
            <person name="Braasch I."/>
            <person name="Lecointre G."/>
            <person name="Bobe J."/>
            <person name="Postlethwait J.H."/>
            <person name="Berthelot C."/>
            <person name="Roest Crollius H."/>
            <person name="Guiguen Y."/>
        </authorList>
    </citation>
    <scope>NUCLEOTIDE SEQUENCE</scope>
    <source>
        <strain evidence="1">WJC10195</strain>
    </source>
</reference>
<name>A0A9Q1J6B7_SYNKA</name>
<comment type="caution">
    <text evidence="1">The sequence shown here is derived from an EMBL/GenBank/DDBJ whole genome shotgun (WGS) entry which is preliminary data.</text>
</comment>
<dbReference type="Proteomes" id="UP001152622">
    <property type="component" value="Chromosome 3"/>
</dbReference>
<protein>
    <submittedName>
        <fullName evidence="1">Uncharacterized protein</fullName>
    </submittedName>
</protein>
<evidence type="ECO:0000313" key="1">
    <source>
        <dbReference type="EMBL" id="KAJ8370022.1"/>
    </source>
</evidence>
<keyword evidence="2" id="KW-1185">Reference proteome</keyword>
<proteinExistence type="predicted"/>